<feature type="chain" id="PRO_5036793394" description="Glycosyltransferase family 92 protein" evidence="9">
    <location>
        <begin position="21"/>
        <end position="539"/>
    </location>
</feature>
<evidence type="ECO:0000256" key="2">
    <source>
        <dbReference type="ARBA" id="ARBA00007647"/>
    </source>
</evidence>
<evidence type="ECO:0000256" key="1">
    <source>
        <dbReference type="ARBA" id="ARBA00004167"/>
    </source>
</evidence>
<evidence type="ECO:0000313" key="11">
    <source>
        <dbReference type="WBParaSite" id="PgR012_g062_t18"/>
    </source>
</evidence>
<keyword evidence="3 8" id="KW-0328">Glycosyltransferase</keyword>
<evidence type="ECO:0000256" key="4">
    <source>
        <dbReference type="ARBA" id="ARBA00022679"/>
    </source>
</evidence>
<dbReference type="PANTHER" id="PTHR21461:SF80">
    <property type="entry name" value="GLYCOSYLTRANSFERASE FAMILY 92 PROTEIN"/>
    <property type="match status" value="1"/>
</dbReference>
<dbReference type="Pfam" id="PF01697">
    <property type="entry name" value="Glyco_transf_92"/>
    <property type="match status" value="1"/>
</dbReference>
<evidence type="ECO:0000256" key="9">
    <source>
        <dbReference type="SAM" id="SignalP"/>
    </source>
</evidence>
<dbReference type="WBParaSite" id="PgR012_g062_t18">
    <property type="protein sequence ID" value="PgR012_g062_t18"/>
    <property type="gene ID" value="PgR012_g062"/>
</dbReference>
<proteinExistence type="inferred from homology"/>
<keyword evidence="6" id="KW-1133">Transmembrane helix</keyword>
<evidence type="ECO:0000256" key="3">
    <source>
        <dbReference type="ARBA" id="ARBA00022676"/>
    </source>
</evidence>
<dbReference type="InterPro" id="IPR008166">
    <property type="entry name" value="Glyco_transf_92"/>
</dbReference>
<evidence type="ECO:0000256" key="7">
    <source>
        <dbReference type="ARBA" id="ARBA00023136"/>
    </source>
</evidence>
<comment type="subcellular location">
    <subcellularLocation>
        <location evidence="1">Membrane</location>
        <topology evidence="1">Single-pass membrane protein</topology>
    </subcellularLocation>
</comment>
<comment type="similarity">
    <text evidence="2 8">Belongs to the glycosyltransferase 92 family.</text>
</comment>
<dbReference type="EC" id="2.4.1.-" evidence="8"/>
<keyword evidence="4 8" id="KW-0808">Transferase</keyword>
<evidence type="ECO:0000256" key="5">
    <source>
        <dbReference type="ARBA" id="ARBA00022692"/>
    </source>
</evidence>
<sequence>AWRVFLLVLVLSVLAMIASNSYRGILQFSTVQPSPRRRISTIDSYIEAILDDANIENSTVPISNENLTLTVTAENASVSTKQVDSASHDINGKYDQKVFLMDAYLVDDRLIRITTIRKCKSKMRLTFYLRFNATTFAMPTNSQPIQACPWFFAKKCDFVGYFTQISVPKVIMPTLVSESMPEAFVSTERDKGIRHRVRLHDARAKKPTRKHELAVCLQPIFLLADWTILIQFFETWIVQGATKFYVYVHSMAPEVDALLRVYESDRSVDIERIPWAPLPIENGTPSAEDPNFFIYRTEVVTAVNDCVLRSRGKAKYVVSSDLDEIIVPFHNRSLLSLLHSFKTASPTAAAFIFLSSYAMFENCWAEVKDPASISFGNFAEVKLEKYIWPSGLRSKVIMVPELIRGAHVHNVLRTENRSKIVTVRKDDAIVFHLRRVAKRDNITTNGTKTSRELARFIKPCEKLWSERQKRIRDIPGTEILHAKIWPNRGLQVMNELEKCLVHDFRHRAETCNSPFKCIDAIQAVSKNEWVWAKQTWTLL</sequence>
<dbReference type="Proteomes" id="UP000887569">
    <property type="component" value="Unplaced"/>
</dbReference>
<reference evidence="11" key="1">
    <citation type="submission" date="2022-11" db="UniProtKB">
        <authorList>
            <consortium name="WormBaseParasite"/>
        </authorList>
    </citation>
    <scope>IDENTIFICATION</scope>
</reference>
<accession>A0A915APM1</accession>
<dbReference type="PANTHER" id="PTHR21461">
    <property type="entry name" value="GLYCOSYLTRANSFERASE FAMILY 92 PROTEIN"/>
    <property type="match status" value="1"/>
</dbReference>
<evidence type="ECO:0000256" key="6">
    <source>
        <dbReference type="ARBA" id="ARBA00022989"/>
    </source>
</evidence>
<organism evidence="10 11">
    <name type="scientific">Parascaris univalens</name>
    <name type="common">Nematode worm</name>
    <dbReference type="NCBI Taxonomy" id="6257"/>
    <lineage>
        <taxon>Eukaryota</taxon>
        <taxon>Metazoa</taxon>
        <taxon>Ecdysozoa</taxon>
        <taxon>Nematoda</taxon>
        <taxon>Chromadorea</taxon>
        <taxon>Rhabditida</taxon>
        <taxon>Spirurina</taxon>
        <taxon>Ascaridomorpha</taxon>
        <taxon>Ascaridoidea</taxon>
        <taxon>Ascarididae</taxon>
        <taxon>Parascaris</taxon>
    </lineage>
</organism>
<protein>
    <recommendedName>
        <fullName evidence="8">Glycosyltransferase family 92 protein</fullName>
        <ecNumber evidence="8">2.4.1.-</ecNumber>
    </recommendedName>
</protein>
<evidence type="ECO:0000313" key="10">
    <source>
        <dbReference type="Proteomes" id="UP000887569"/>
    </source>
</evidence>
<keyword evidence="7" id="KW-0472">Membrane</keyword>
<evidence type="ECO:0000256" key="8">
    <source>
        <dbReference type="RuleBase" id="RU366017"/>
    </source>
</evidence>
<dbReference type="AlphaFoldDB" id="A0A915APM1"/>
<keyword evidence="5" id="KW-0812">Transmembrane</keyword>
<dbReference type="GO" id="GO:0016020">
    <property type="term" value="C:membrane"/>
    <property type="evidence" value="ECO:0007669"/>
    <property type="project" value="UniProtKB-SubCell"/>
</dbReference>
<keyword evidence="10" id="KW-1185">Reference proteome</keyword>
<dbReference type="GO" id="GO:0016757">
    <property type="term" value="F:glycosyltransferase activity"/>
    <property type="evidence" value="ECO:0007669"/>
    <property type="project" value="UniProtKB-UniRule"/>
</dbReference>
<name>A0A915APM1_PARUN</name>
<feature type="signal peptide" evidence="9">
    <location>
        <begin position="1"/>
        <end position="20"/>
    </location>
</feature>
<keyword evidence="9" id="KW-0732">Signal</keyword>
<dbReference type="GO" id="GO:0005737">
    <property type="term" value="C:cytoplasm"/>
    <property type="evidence" value="ECO:0007669"/>
    <property type="project" value="TreeGrafter"/>
</dbReference>